<evidence type="ECO:0000313" key="3">
    <source>
        <dbReference type="EMBL" id="TRY61189.1"/>
    </source>
</evidence>
<feature type="region of interest" description="Disordered" evidence="2">
    <location>
        <begin position="59"/>
        <end position="82"/>
    </location>
</feature>
<dbReference type="InterPro" id="IPR008014">
    <property type="entry name" value="GSK3-bd"/>
</dbReference>
<keyword evidence="4" id="KW-1185">Reference proteome</keyword>
<evidence type="ECO:0000313" key="4">
    <source>
        <dbReference type="Proteomes" id="UP000318571"/>
    </source>
</evidence>
<feature type="compositionally biased region" description="Basic residues" evidence="2">
    <location>
        <begin position="59"/>
        <end position="75"/>
    </location>
</feature>
<dbReference type="EMBL" id="VCGU01000459">
    <property type="protein sequence ID" value="TRY61189.1"/>
    <property type="molecule type" value="Genomic_DNA"/>
</dbReference>
<evidence type="ECO:0000256" key="2">
    <source>
        <dbReference type="SAM" id="MobiDB-lite"/>
    </source>
</evidence>
<dbReference type="GO" id="GO:0005737">
    <property type="term" value="C:cytoplasm"/>
    <property type="evidence" value="ECO:0007669"/>
    <property type="project" value="TreeGrafter"/>
</dbReference>
<comment type="caution">
    <text evidence="3">The sequence shown here is derived from an EMBL/GenBank/DDBJ whole genome shotgun (WGS) entry which is preliminary data.</text>
</comment>
<dbReference type="PANTHER" id="PTHR35154">
    <property type="entry name" value="GBP PROTEIN"/>
    <property type="match status" value="1"/>
</dbReference>
<dbReference type="OMA" id="DTICCEV"/>
<proteinExistence type="inferred from homology"/>
<gene>
    <name evidence="3" type="ORF">TCAL_17210</name>
</gene>
<dbReference type="PANTHER" id="PTHR35154:SF3">
    <property type="entry name" value="GBP PROTEIN"/>
    <property type="match status" value="1"/>
</dbReference>
<name>A0A553N6X3_TIGCA</name>
<feature type="region of interest" description="Disordered" evidence="2">
    <location>
        <begin position="1"/>
        <end position="35"/>
    </location>
</feature>
<organism evidence="3 4">
    <name type="scientific">Tigriopus californicus</name>
    <name type="common">Marine copepod</name>
    <dbReference type="NCBI Taxonomy" id="6832"/>
    <lineage>
        <taxon>Eukaryota</taxon>
        <taxon>Metazoa</taxon>
        <taxon>Ecdysozoa</taxon>
        <taxon>Arthropoda</taxon>
        <taxon>Crustacea</taxon>
        <taxon>Multicrustacea</taxon>
        <taxon>Hexanauplia</taxon>
        <taxon>Copepoda</taxon>
        <taxon>Harpacticoida</taxon>
        <taxon>Harpacticidae</taxon>
        <taxon>Tigriopus</taxon>
    </lineage>
</organism>
<accession>A0A553N6X3</accession>
<comment type="similarity">
    <text evidence="1">Belongs to the GSK-3-binding protein family.</text>
</comment>
<dbReference type="AlphaFoldDB" id="A0A553N6X3"/>
<dbReference type="Pfam" id="PF05350">
    <property type="entry name" value="GSK-3_bind"/>
    <property type="match status" value="1"/>
</dbReference>
<evidence type="ECO:0000256" key="1">
    <source>
        <dbReference type="ARBA" id="ARBA00010422"/>
    </source>
</evidence>
<protein>
    <submittedName>
        <fullName evidence="3">Uncharacterized protein</fullName>
    </submittedName>
</protein>
<sequence length="195" mass="21393">MMRDENGENAPPTLMVKSGASSHHHPHHIHTGPVVASATLRKDVDSLVLEIKENLKLGSHKGRKAATGRHHRGSHRATPYHVPPSSRVACDNVGDGNAIIPSQLKRWNQRRRYPSTCMSSGKETDNPFEMLQELISDGSLIKEAVRRLQLGLTPKFASRSFYDSDDECRTPPAYEGEDTICCEVGGSHGGHGGRL</sequence>
<reference evidence="3 4" key="1">
    <citation type="journal article" date="2018" name="Nat. Ecol. Evol.">
        <title>Genomic signatures of mitonuclear coevolution across populations of Tigriopus californicus.</title>
        <authorList>
            <person name="Barreto F.S."/>
            <person name="Watson E.T."/>
            <person name="Lima T.G."/>
            <person name="Willett C.S."/>
            <person name="Edmands S."/>
            <person name="Li W."/>
            <person name="Burton R.S."/>
        </authorList>
    </citation>
    <scope>NUCLEOTIDE SEQUENCE [LARGE SCALE GENOMIC DNA]</scope>
    <source>
        <strain evidence="3 4">San Diego</strain>
    </source>
</reference>
<dbReference type="Proteomes" id="UP000318571">
    <property type="component" value="Chromosome 8"/>
</dbReference>